<protein>
    <submittedName>
        <fullName evidence="1">Uncharacterized protein</fullName>
    </submittedName>
</protein>
<dbReference type="AlphaFoldDB" id="A0A2P5E7F6"/>
<dbReference type="InParanoid" id="A0A2P5E7F6"/>
<accession>A0A2P5E7F6</accession>
<dbReference type="Proteomes" id="UP000237000">
    <property type="component" value="Unassembled WGS sequence"/>
</dbReference>
<keyword evidence="2" id="KW-1185">Reference proteome</keyword>
<gene>
    <name evidence="1" type="ORF">TorRG33x02_227340</name>
</gene>
<sequence>MAAKNIANRVEIVKERLDETRVELHKELDYVKGELLKFSTLEEGIGSILSNLSILDKIDHLIQPSRVGERHDDEQCLGRDRARFLADSRGEFGRPVGIFRRTDLRHGVFGRAHQPILRGVQEGDGCHNRGVRQDCAPFELGCDDTSRIDSFQDSGVSCSCL</sequence>
<proteinExistence type="predicted"/>
<evidence type="ECO:0000313" key="2">
    <source>
        <dbReference type="Proteomes" id="UP000237000"/>
    </source>
</evidence>
<reference evidence="2" key="1">
    <citation type="submission" date="2016-06" db="EMBL/GenBank/DDBJ databases">
        <title>Parallel loss of symbiosis genes in relatives of nitrogen-fixing non-legume Parasponia.</title>
        <authorList>
            <person name="Van Velzen R."/>
            <person name="Holmer R."/>
            <person name="Bu F."/>
            <person name="Rutten L."/>
            <person name="Van Zeijl A."/>
            <person name="Liu W."/>
            <person name="Santuari L."/>
            <person name="Cao Q."/>
            <person name="Sharma T."/>
            <person name="Shen D."/>
            <person name="Roswanjaya Y."/>
            <person name="Wardhani T."/>
            <person name="Kalhor M.S."/>
            <person name="Jansen J."/>
            <person name="Van den Hoogen J."/>
            <person name="Gungor B."/>
            <person name="Hartog M."/>
            <person name="Hontelez J."/>
            <person name="Verver J."/>
            <person name="Yang W.-C."/>
            <person name="Schijlen E."/>
            <person name="Repin R."/>
            <person name="Schilthuizen M."/>
            <person name="Schranz E."/>
            <person name="Heidstra R."/>
            <person name="Miyata K."/>
            <person name="Fedorova E."/>
            <person name="Kohlen W."/>
            <person name="Bisseling T."/>
            <person name="Smit S."/>
            <person name="Geurts R."/>
        </authorList>
    </citation>
    <scope>NUCLEOTIDE SEQUENCE [LARGE SCALE GENOMIC DNA]</scope>
    <source>
        <strain evidence="2">cv. RG33-2</strain>
    </source>
</reference>
<name>A0A2P5E7F6_TREOI</name>
<dbReference type="EMBL" id="JXTC01000216">
    <property type="protein sequence ID" value="PON81465.1"/>
    <property type="molecule type" value="Genomic_DNA"/>
</dbReference>
<organism evidence="1 2">
    <name type="scientific">Trema orientale</name>
    <name type="common">Charcoal tree</name>
    <name type="synonym">Celtis orientalis</name>
    <dbReference type="NCBI Taxonomy" id="63057"/>
    <lineage>
        <taxon>Eukaryota</taxon>
        <taxon>Viridiplantae</taxon>
        <taxon>Streptophyta</taxon>
        <taxon>Embryophyta</taxon>
        <taxon>Tracheophyta</taxon>
        <taxon>Spermatophyta</taxon>
        <taxon>Magnoliopsida</taxon>
        <taxon>eudicotyledons</taxon>
        <taxon>Gunneridae</taxon>
        <taxon>Pentapetalae</taxon>
        <taxon>rosids</taxon>
        <taxon>fabids</taxon>
        <taxon>Rosales</taxon>
        <taxon>Cannabaceae</taxon>
        <taxon>Trema</taxon>
    </lineage>
</organism>
<evidence type="ECO:0000313" key="1">
    <source>
        <dbReference type="EMBL" id="PON81465.1"/>
    </source>
</evidence>
<feature type="non-terminal residue" evidence="1">
    <location>
        <position position="161"/>
    </location>
</feature>
<comment type="caution">
    <text evidence="1">The sequence shown here is derived from an EMBL/GenBank/DDBJ whole genome shotgun (WGS) entry which is preliminary data.</text>
</comment>